<protein>
    <submittedName>
        <fullName evidence="8">Rieske domain-containing protein</fullName>
    </submittedName>
</protein>
<dbReference type="RefSeq" id="XP_018007933.1">
    <property type="nucleotide sequence ID" value="XM_018152444.2"/>
</dbReference>
<name>A0A8B7N3F8_HYAAZ</name>
<organism evidence="7 8">
    <name type="scientific">Hyalella azteca</name>
    <name type="common">Amphipod</name>
    <dbReference type="NCBI Taxonomy" id="294128"/>
    <lineage>
        <taxon>Eukaryota</taxon>
        <taxon>Metazoa</taxon>
        <taxon>Ecdysozoa</taxon>
        <taxon>Arthropoda</taxon>
        <taxon>Crustacea</taxon>
        <taxon>Multicrustacea</taxon>
        <taxon>Malacostraca</taxon>
        <taxon>Eumalacostraca</taxon>
        <taxon>Peracarida</taxon>
        <taxon>Amphipoda</taxon>
        <taxon>Senticaudata</taxon>
        <taxon>Talitrida</taxon>
        <taxon>Talitroidea</taxon>
        <taxon>Hyalellidae</taxon>
        <taxon>Hyalella</taxon>
    </lineage>
</organism>
<proteinExistence type="predicted"/>
<dbReference type="Proteomes" id="UP000694843">
    <property type="component" value="Unplaced"/>
</dbReference>
<dbReference type="SUPFAM" id="SSF50022">
    <property type="entry name" value="ISP domain"/>
    <property type="match status" value="1"/>
</dbReference>
<reference evidence="8" key="1">
    <citation type="submission" date="2025-08" db="UniProtKB">
        <authorList>
            <consortium name="RefSeq"/>
        </authorList>
    </citation>
    <scope>IDENTIFICATION</scope>
    <source>
        <tissue evidence="8">Whole organism</tissue>
    </source>
</reference>
<dbReference type="AlphaFoldDB" id="A0A8B7N3F8"/>
<dbReference type="GeneID" id="108665669"/>
<dbReference type="OMA" id="PWHKWRI"/>
<dbReference type="Pfam" id="PF00355">
    <property type="entry name" value="Rieske"/>
    <property type="match status" value="1"/>
</dbReference>
<dbReference type="GO" id="GO:0046872">
    <property type="term" value="F:metal ion binding"/>
    <property type="evidence" value="ECO:0007669"/>
    <property type="project" value="UniProtKB-KW"/>
</dbReference>
<evidence type="ECO:0000256" key="3">
    <source>
        <dbReference type="ARBA" id="ARBA00023004"/>
    </source>
</evidence>
<evidence type="ECO:0000256" key="5">
    <source>
        <dbReference type="ARBA" id="ARBA00034078"/>
    </source>
</evidence>
<evidence type="ECO:0000256" key="2">
    <source>
        <dbReference type="ARBA" id="ARBA00022723"/>
    </source>
</evidence>
<dbReference type="PANTHER" id="PTHR21496">
    <property type="entry name" value="FERREDOXIN-RELATED"/>
    <property type="match status" value="1"/>
</dbReference>
<evidence type="ECO:0000313" key="7">
    <source>
        <dbReference type="Proteomes" id="UP000694843"/>
    </source>
</evidence>
<accession>A0A8B7N3F8</accession>
<dbReference type="InterPro" id="IPR017941">
    <property type="entry name" value="Rieske_2Fe-2S"/>
</dbReference>
<dbReference type="Gene3D" id="2.102.10.10">
    <property type="entry name" value="Rieske [2Fe-2S] iron-sulphur domain"/>
    <property type="match status" value="1"/>
</dbReference>
<dbReference type="InterPro" id="IPR036922">
    <property type="entry name" value="Rieske_2Fe-2S_sf"/>
</dbReference>
<evidence type="ECO:0000256" key="4">
    <source>
        <dbReference type="ARBA" id="ARBA00023014"/>
    </source>
</evidence>
<keyword evidence="1" id="KW-0001">2Fe-2S</keyword>
<sequence length="183" mass="21083">MNESRTSNASESETDSLYFRVESIKLSELYDWCNKSNIHDTAARSPLAESVEKRSLGLNKVTDYFSSGKAYATMRCGRKVNVNHCELALFRKDQNVYAVEDKCPHAGGPLHMGDIEDYGYQQKPCVRCPYHGWKFDLTTGECIYPRHQTKQARVYPVKVDPNDGSLWVGFKCFNEQYFREPSW</sequence>
<keyword evidence="4" id="KW-0411">Iron-sulfur</keyword>
<evidence type="ECO:0000259" key="6">
    <source>
        <dbReference type="PROSITE" id="PS51296"/>
    </source>
</evidence>
<evidence type="ECO:0000256" key="1">
    <source>
        <dbReference type="ARBA" id="ARBA00022714"/>
    </source>
</evidence>
<dbReference type="OrthoDB" id="426882at2759"/>
<dbReference type="PANTHER" id="PTHR21496:SF0">
    <property type="entry name" value="RIESKE DOMAIN-CONTAINING PROTEIN"/>
    <property type="match status" value="1"/>
</dbReference>
<keyword evidence="3" id="KW-0408">Iron</keyword>
<keyword evidence="2" id="KW-0479">Metal-binding</keyword>
<dbReference type="GO" id="GO:0051537">
    <property type="term" value="F:2 iron, 2 sulfur cluster binding"/>
    <property type="evidence" value="ECO:0007669"/>
    <property type="project" value="UniProtKB-KW"/>
</dbReference>
<gene>
    <name evidence="8" type="primary">LOC108665669</name>
</gene>
<keyword evidence="7" id="KW-1185">Reference proteome</keyword>
<feature type="domain" description="Rieske" evidence="6">
    <location>
        <begin position="78"/>
        <end position="168"/>
    </location>
</feature>
<evidence type="ECO:0000313" key="8">
    <source>
        <dbReference type="RefSeq" id="XP_018007933.1"/>
    </source>
</evidence>
<dbReference type="PROSITE" id="PS51296">
    <property type="entry name" value="RIESKE"/>
    <property type="match status" value="1"/>
</dbReference>
<dbReference type="KEGG" id="hazt:108665669"/>
<comment type="cofactor">
    <cofactor evidence="5">
        <name>[2Fe-2S] cluster</name>
        <dbReference type="ChEBI" id="CHEBI:190135"/>
    </cofactor>
</comment>